<protein>
    <submittedName>
        <fullName evidence="1">Uncharacterized protein</fullName>
    </submittedName>
</protein>
<sequence length="464" mass="51697">MVWSTASVALSPSLNATPFSCSGGNGGDSLIGLKSYPSKPLVYVRRIGASRHLSFTWLPTQNGPVTRIEWEDLGLGIRDFAIDPSQDLMALVVAGLESDDNDGLDLVIALRSMSENKPHPNAAQAELRALVPFEVGTSFIQIVDDVIGVFFWVHDPGLIIFNWRTGKTVVRVTDRRIPTGLYDFAFLSSRAYMITVASGRGSIEIYAFSGDVEVTLSSQQQAQSAVQQVLPTQVAVLELPPVKPGKTVQRFTSHSGPFVGRRTPGRPFETSPDCKLHVMELSYGDQQTRFNLFVRNRYLLSYASPYIDSGETYTSVKKSWDEWGPDHARFLPIMGRFEWLRYVHGERVILPSLPIRRVTGTSSSARLMMTLDFNVHPKRLDDPVPFADESGATSFVQHNDVPLDSTLFEAPVVSRLPFVARLRELPAFDDGREYSGYMIDHEHLIGMRSSDDLDSTVQLDVYTF</sequence>
<accession>A0A060T1A2</accession>
<comment type="caution">
    <text evidence="1">The sequence shown here is derived from an EMBL/GenBank/DDBJ whole genome shotgun (WGS) entry which is preliminary data.</text>
</comment>
<reference evidence="1" key="1">
    <citation type="submission" date="2014-01" db="EMBL/GenBank/DDBJ databases">
        <title>The genome of the white-rot fungus Pycnoporus cinnabarinus: a basidiomycete model with a versatile arsenal for lignocellulosic biomass breakdown.</title>
        <authorList>
            <person name="Levasseur A."/>
            <person name="Lomascolo A."/>
            <person name="Ruiz-Duenas F.J."/>
            <person name="Uzan E."/>
            <person name="Piumi F."/>
            <person name="Kues U."/>
            <person name="Ram A.F.J."/>
            <person name="Murat C."/>
            <person name="Haon M."/>
            <person name="Benoit I."/>
            <person name="Arfi Y."/>
            <person name="Chevret D."/>
            <person name="Drula E."/>
            <person name="Kwon M.J."/>
            <person name="Gouret P."/>
            <person name="Lesage-Meessen L."/>
            <person name="Lombard V."/>
            <person name="Mariette J."/>
            <person name="Noirot C."/>
            <person name="Park J."/>
            <person name="Patyshakuliyeva A."/>
            <person name="Wieneger R.A.B."/>
            <person name="Wosten H.A.B."/>
            <person name="Martin F."/>
            <person name="Coutinho P.M."/>
            <person name="de Vries R."/>
            <person name="Martinez A.T."/>
            <person name="Klopp C."/>
            <person name="Pontarotti P."/>
            <person name="Henrissat B."/>
            <person name="Record E."/>
        </authorList>
    </citation>
    <scope>NUCLEOTIDE SEQUENCE [LARGE SCALE GENOMIC DNA]</scope>
    <source>
        <strain evidence="1">BRFM137</strain>
    </source>
</reference>
<organism evidence="1 2">
    <name type="scientific">Pycnoporus cinnabarinus</name>
    <name type="common">Cinnabar-red polypore</name>
    <name type="synonym">Trametes cinnabarina</name>
    <dbReference type="NCBI Taxonomy" id="5643"/>
    <lineage>
        <taxon>Eukaryota</taxon>
        <taxon>Fungi</taxon>
        <taxon>Dikarya</taxon>
        <taxon>Basidiomycota</taxon>
        <taxon>Agaricomycotina</taxon>
        <taxon>Agaricomycetes</taxon>
        <taxon>Polyporales</taxon>
        <taxon>Polyporaceae</taxon>
        <taxon>Trametes</taxon>
    </lineage>
</organism>
<dbReference type="SUPFAM" id="SSF75011">
    <property type="entry name" value="3-carboxy-cis,cis-mucoante lactonizing enzyme"/>
    <property type="match status" value="1"/>
</dbReference>
<dbReference type="OMA" id="VTRIEWE"/>
<dbReference type="STRING" id="5643.A0A060T1A2"/>
<name>A0A060T1A2_PYCCI</name>
<gene>
    <name evidence="1" type="ORF">BN946_scf184674.g6</name>
</gene>
<dbReference type="EMBL" id="CCBP010000775">
    <property type="protein sequence ID" value="CDO78284.1"/>
    <property type="molecule type" value="Genomic_DNA"/>
</dbReference>
<dbReference type="Proteomes" id="UP000029665">
    <property type="component" value="Unassembled WGS sequence"/>
</dbReference>
<dbReference type="AlphaFoldDB" id="A0A060T1A2"/>
<evidence type="ECO:0000313" key="1">
    <source>
        <dbReference type="EMBL" id="CDO78284.1"/>
    </source>
</evidence>
<proteinExistence type="predicted"/>
<dbReference type="OrthoDB" id="2745718at2759"/>
<dbReference type="HOGENOM" id="CLU_007279_2_0_1"/>
<keyword evidence="2" id="KW-1185">Reference proteome</keyword>
<evidence type="ECO:0000313" key="2">
    <source>
        <dbReference type="Proteomes" id="UP000029665"/>
    </source>
</evidence>